<evidence type="ECO:0000256" key="1">
    <source>
        <dbReference type="SAM" id="SignalP"/>
    </source>
</evidence>
<dbReference type="AlphaFoldDB" id="A0A974Y1H9"/>
<dbReference type="RefSeq" id="WP_200616059.1">
    <property type="nucleotide sequence ID" value="NZ_CP071518.1"/>
</dbReference>
<dbReference type="EMBL" id="CP071518">
    <property type="protein sequence ID" value="QSX79513.1"/>
    <property type="molecule type" value="Genomic_DNA"/>
</dbReference>
<evidence type="ECO:0000313" key="2">
    <source>
        <dbReference type="EMBL" id="QSX79513.1"/>
    </source>
</evidence>
<evidence type="ECO:0000313" key="3">
    <source>
        <dbReference type="Proteomes" id="UP000639274"/>
    </source>
</evidence>
<feature type="signal peptide" evidence="1">
    <location>
        <begin position="1"/>
        <end position="17"/>
    </location>
</feature>
<reference evidence="2 3" key="1">
    <citation type="submission" date="2021-03" db="EMBL/GenBank/DDBJ databases">
        <title>Lysobacter sp. nov. isolated from soil of gangwondo yeongwol, south Korea.</title>
        <authorList>
            <person name="Kim K.R."/>
            <person name="Kim K.H."/>
            <person name="Jeon C.O."/>
        </authorList>
    </citation>
    <scope>NUCLEOTIDE SEQUENCE [LARGE SCALE GENOMIC DNA]</scope>
    <source>
        <strain evidence="2 3">R19</strain>
    </source>
</reference>
<proteinExistence type="predicted"/>
<protein>
    <recommendedName>
        <fullName evidence="4">Secreted protein</fullName>
    </recommendedName>
</protein>
<evidence type="ECO:0008006" key="4">
    <source>
        <dbReference type="Google" id="ProtNLM"/>
    </source>
</evidence>
<accession>A0A974Y1H9</accession>
<dbReference type="Proteomes" id="UP000639274">
    <property type="component" value="Chromosome"/>
</dbReference>
<keyword evidence="3" id="KW-1185">Reference proteome</keyword>
<organism evidence="2 3">
    <name type="scientific">Agrilutibacter solisilvae</name>
    <dbReference type="NCBI Taxonomy" id="2763317"/>
    <lineage>
        <taxon>Bacteria</taxon>
        <taxon>Pseudomonadati</taxon>
        <taxon>Pseudomonadota</taxon>
        <taxon>Gammaproteobacteria</taxon>
        <taxon>Lysobacterales</taxon>
        <taxon>Lysobacteraceae</taxon>
        <taxon>Agrilutibacter</taxon>
    </lineage>
</organism>
<dbReference type="KEGG" id="lsf:I8J32_006545"/>
<keyword evidence="1" id="KW-0732">Signal</keyword>
<gene>
    <name evidence="2" type="ORF">I8J32_006545</name>
</gene>
<sequence>MLRSLLALSLLPAFALAAAPQPEITRQAGKPQAVGVVHTVRGIPEACARFEGVFTGQAADPYRMTPVKTHPQCQPRARLVSFEKARPSVEKGWKLNERIVVTREGCPAQQAVVQVWRRTGAAAPPKLDAQGRSRIYLEEAKAQIQAGATPDVTVFAVGIDVAKGACP</sequence>
<name>A0A974Y1H9_9GAMM</name>
<feature type="chain" id="PRO_5037654797" description="Secreted protein" evidence="1">
    <location>
        <begin position="18"/>
        <end position="167"/>
    </location>
</feature>